<evidence type="ECO:0000313" key="2">
    <source>
        <dbReference type="Proteomes" id="UP000681967"/>
    </source>
</evidence>
<dbReference type="Proteomes" id="UP000681967">
    <property type="component" value="Unassembled WGS sequence"/>
</dbReference>
<gene>
    <name evidence="1" type="ORF">BYL167_LOCUS30680</name>
</gene>
<comment type="caution">
    <text evidence="1">The sequence shown here is derived from an EMBL/GenBank/DDBJ whole genome shotgun (WGS) entry which is preliminary data.</text>
</comment>
<dbReference type="AlphaFoldDB" id="A0A8S2V875"/>
<sequence>LRQCSLYNESSTSQHHCTTTMTLNSASGITSSSMSQSEDDQIVDLQNRLQFRKHIQ</sequence>
<reference evidence="1" key="1">
    <citation type="submission" date="2021-02" db="EMBL/GenBank/DDBJ databases">
        <authorList>
            <person name="Nowell W R."/>
        </authorList>
    </citation>
    <scope>NUCLEOTIDE SEQUENCE</scope>
</reference>
<feature type="non-terminal residue" evidence="1">
    <location>
        <position position="1"/>
    </location>
</feature>
<protein>
    <submittedName>
        <fullName evidence="1">Uncharacterized protein</fullName>
    </submittedName>
</protein>
<dbReference type="EMBL" id="CAJOBH010051121">
    <property type="protein sequence ID" value="CAF4379683.1"/>
    <property type="molecule type" value="Genomic_DNA"/>
</dbReference>
<proteinExistence type="predicted"/>
<evidence type="ECO:0000313" key="1">
    <source>
        <dbReference type="EMBL" id="CAF4379683.1"/>
    </source>
</evidence>
<organism evidence="1 2">
    <name type="scientific">Rotaria magnacalcarata</name>
    <dbReference type="NCBI Taxonomy" id="392030"/>
    <lineage>
        <taxon>Eukaryota</taxon>
        <taxon>Metazoa</taxon>
        <taxon>Spiralia</taxon>
        <taxon>Gnathifera</taxon>
        <taxon>Rotifera</taxon>
        <taxon>Eurotatoria</taxon>
        <taxon>Bdelloidea</taxon>
        <taxon>Philodinida</taxon>
        <taxon>Philodinidae</taxon>
        <taxon>Rotaria</taxon>
    </lineage>
</organism>
<accession>A0A8S2V875</accession>
<name>A0A8S2V875_9BILA</name>
<feature type="non-terminal residue" evidence="1">
    <location>
        <position position="56"/>
    </location>
</feature>